<evidence type="ECO:0000256" key="3">
    <source>
        <dbReference type="ARBA" id="ARBA00011738"/>
    </source>
</evidence>
<name>A0A5N0ECB4_9NOCA</name>
<evidence type="ECO:0000313" key="13">
    <source>
        <dbReference type="EMBL" id="KAA8887072.1"/>
    </source>
</evidence>
<dbReference type="InterPro" id="IPR033248">
    <property type="entry name" value="Transketolase_C"/>
</dbReference>
<dbReference type="RefSeq" id="WP_150403403.1">
    <property type="nucleotide sequence ID" value="NZ_VXLC01000008.1"/>
</dbReference>
<dbReference type="GO" id="GO:0030976">
    <property type="term" value="F:thiamine pyrophosphate binding"/>
    <property type="evidence" value="ECO:0007669"/>
    <property type="project" value="UniProtKB-UniRule"/>
</dbReference>
<evidence type="ECO:0000259" key="12">
    <source>
        <dbReference type="SMART" id="SM00861"/>
    </source>
</evidence>
<evidence type="ECO:0000313" key="14">
    <source>
        <dbReference type="Proteomes" id="UP000323876"/>
    </source>
</evidence>
<dbReference type="InterPro" id="IPR005477">
    <property type="entry name" value="Dxylulose-5-P_synthase"/>
</dbReference>
<dbReference type="PROSITE" id="PS00802">
    <property type="entry name" value="TRANSKETOLASE_2"/>
    <property type="match status" value="1"/>
</dbReference>
<dbReference type="FunFam" id="3.40.50.920:FF:000002">
    <property type="entry name" value="1-deoxy-D-xylulose-5-phosphate synthase"/>
    <property type="match status" value="1"/>
</dbReference>
<dbReference type="Pfam" id="PF02779">
    <property type="entry name" value="Transket_pyr"/>
    <property type="match status" value="1"/>
</dbReference>
<keyword evidence="5 11" id="KW-0479">Metal-binding</keyword>
<comment type="caution">
    <text evidence="13">The sequence shown here is derived from an EMBL/GenBank/DDBJ whole genome shotgun (WGS) entry which is preliminary data.</text>
</comment>
<dbReference type="Pfam" id="PF13292">
    <property type="entry name" value="DXP_synthase_N"/>
    <property type="match status" value="1"/>
</dbReference>
<protein>
    <recommendedName>
        <fullName evidence="11">1-deoxy-D-xylulose-5-phosphate synthase</fullName>
        <ecNumber evidence="11">2.2.1.7</ecNumber>
    </recommendedName>
    <alternativeName>
        <fullName evidence="11">1-deoxyxylulose-5-phosphate synthase</fullName>
        <shortName evidence="11">DXP synthase</shortName>
        <shortName evidence="11">DXPS</shortName>
    </alternativeName>
</protein>
<dbReference type="Gene3D" id="3.40.50.920">
    <property type="match status" value="1"/>
</dbReference>
<evidence type="ECO:0000256" key="1">
    <source>
        <dbReference type="ARBA" id="ARBA00004980"/>
    </source>
</evidence>
<feature type="binding site" evidence="11">
    <location>
        <position position="73"/>
    </location>
    <ligand>
        <name>thiamine diphosphate</name>
        <dbReference type="ChEBI" id="CHEBI:58937"/>
    </ligand>
</feature>
<dbReference type="PANTHER" id="PTHR43322">
    <property type="entry name" value="1-D-DEOXYXYLULOSE 5-PHOSPHATE SYNTHASE-RELATED"/>
    <property type="match status" value="1"/>
</dbReference>
<dbReference type="UniPathway" id="UPA00064">
    <property type="reaction ID" value="UER00091"/>
</dbReference>
<comment type="cofactor">
    <cofactor evidence="11">
        <name>thiamine diphosphate</name>
        <dbReference type="ChEBI" id="CHEBI:58937"/>
    </cofactor>
    <text evidence="11">Binds 1 thiamine pyrophosphate per subunit.</text>
</comment>
<dbReference type="GO" id="GO:0009228">
    <property type="term" value="P:thiamine biosynthetic process"/>
    <property type="evidence" value="ECO:0007669"/>
    <property type="project" value="UniProtKB-UniRule"/>
</dbReference>
<comment type="pathway">
    <text evidence="1 11">Metabolic intermediate biosynthesis; 1-deoxy-D-xylulose 5-phosphate biosynthesis; 1-deoxy-D-xylulose 5-phosphate from D-glyceraldehyde 3-phosphate and pyruvate: step 1/1.</text>
</comment>
<dbReference type="CDD" id="cd07033">
    <property type="entry name" value="TPP_PYR_DXS_TK_like"/>
    <property type="match status" value="1"/>
</dbReference>
<evidence type="ECO:0000256" key="11">
    <source>
        <dbReference type="HAMAP-Rule" id="MF_00315"/>
    </source>
</evidence>
<feature type="domain" description="Transketolase-like pyrimidine-binding" evidence="12">
    <location>
        <begin position="320"/>
        <end position="485"/>
    </location>
</feature>
<feature type="binding site" evidence="11">
    <location>
        <begin position="114"/>
        <end position="116"/>
    </location>
    <ligand>
        <name>thiamine diphosphate</name>
        <dbReference type="ChEBI" id="CHEBI:58937"/>
    </ligand>
</feature>
<evidence type="ECO:0000256" key="7">
    <source>
        <dbReference type="ARBA" id="ARBA00022977"/>
    </source>
</evidence>
<keyword evidence="9 11" id="KW-0414">Isoprene biosynthesis</keyword>
<accession>A0A5N0ECB4</accession>
<reference evidence="13 14" key="1">
    <citation type="submission" date="2019-09" db="EMBL/GenBank/DDBJ databases">
        <authorList>
            <person name="Wang X."/>
        </authorList>
    </citation>
    <scope>NUCLEOTIDE SEQUENCE [LARGE SCALE GENOMIC DNA]</scope>
    <source>
        <strain evidence="13 14">CICC 11023</strain>
    </source>
</reference>
<dbReference type="InterPro" id="IPR005475">
    <property type="entry name" value="Transketolase-like_Pyr-bd"/>
</dbReference>
<evidence type="ECO:0000256" key="8">
    <source>
        <dbReference type="ARBA" id="ARBA00023052"/>
    </source>
</evidence>
<dbReference type="InterPro" id="IPR009014">
    <property type="entry name" value="Transketo_C/PFOR_II"/>
</dbReference>
<feature type="binding site" evidence="11">
    <location>
        <position position="371"/>
    </location>
    <ligand>
        <name>thiamine diphosphate</name>
        <dbReference type="ChEBI" id="CHEBI:58937"/>
    </ligand>
</feature>
<dbReference type="NCBIfam" id="NF003933">
    <property type="entry name" value="PRK05444.2-2"/>
    <property type="match status" value="1"/>
</dbReference>
<comment type="function">
    <text evidence="10 11">Catalyzes the acyloin condensation reaction between C atoms 2 and 3 of pyruvate and glyceraldehyde 3-phosphate to yield 1-deoxy-D-xylulose-5-phosphate (DXP).</text>
</comment>
<keyword evidence="4 11" id="KW-0808">Transferase</keyword>
<feature type="binding site" evidence="11">
    <location>
        <position position="288"/>
    </location>
    <ligand>
        <name>thiamine diphosphate</name>
        <dbReference type="ChEBI" id="CHEBI:58937"/>
    </ligand>
</feature>
<dbReference type="GO" id="GO:0016114">
    <property type="term" value="P:terpenoid biosynthetic process"/>
    <property type="evidence" value="ECO:0007669"/>
    <property type="project" value="UniProtKB-UniRule"/>
</dbReference>
<feature type="binding site" evidence="11">
    <location>
        <position position="177"/>
    </location>
    <ligand>
        <name>thiamine diphosphate</name>
        <dbReference type="ChEBI" id="CHEBI:58937"/>
    </ligand>
</feature>
<dbReference type="GO" id="GO:0019288">
    <property type="term" value="P:isopentenyl diphosphate biosynthetic process, methylerythritol 4-phosphate pathway"/>
    <property type="evidence" value="ECO:0007669"/>
    <property type="project" value="TreeGrafter"/>
</dbReference>
<comment type="subunit">
    <text evidence="3 11">Homodimer.</text>
</comment>
<dbReference type="SUPFAM" id="SSF52518">
    <property type="entry name" value="Thiamin diphosphate-binding fold (THDP-binding)"/>
    <property type="match status" value="2"/>
</dbReference>
<dbReference type="InterPro" id="IPR029061">
    <property type="entry name" value="THDP-binding"/>
</dbReference>
<keyword evidence="14" id="KW-1185">Reference proteome</keyword>
<evidence type="ECO:0000256" key="10">
    <source>
        <dbReference type="ARBA" id="ARBA00055605"/>
    </source>
</evidence>
<dbReference type="PROSITE" id="PS00801">
    <property type="entry name" value="TRANSKETOLASE_1"/>
    <property type="match status" value="1"/>
</dbReference>
<dbReference type="Proteomes" id="UP000323876">
    <property type="component" value="Unassembled WGS sequence"/>
</dbReference>
<evidence type="ECO:0000256" key="4">
    <source>
        <dbReference type="ARBA" id="ARBA00022679"/>
    </source>
</evidence>
<feature type="binding site" evidence="11">
    <location>
        <position position="146"/>
    </location>
    <ligand>
        <name>Mg(2+)</name>
        <dbReference type="ChEBI" id="CHEBI:18420"/>
    </ligand>
</feature>
<dbReference type="AlphaFoldDB" id="A0A5N0ECB4"/>
<dbReference type="InterPro" id="IPR049557">
    <property type="entry name" value="Transketolase_CS"/>
</dbReference>
<dbReference type="GO" id="GO:0000287">
    <property type="term" value="F:magnesium ion binding"/>
    <property type="evidence" value="ECO:0007669"/>
    <property type="project" value="UniProtKB-UniRule"/>
</dbReference>
<gene>
    <name evidence="11 13" type="primary">dxs</name>
    <name evidence="13" type="ORF">F3087_19335</name>
</gene>
<dbReference type="OrthoDB" id="9803371at2"/>
<evidence type="ECO:0000256" key="2">
    <source>
        <dbReference type="ARBA" id="ARBA00011081"/>
    </source>
</evidence>
<proteinExistence type="inferred from homology"/>
<dbReference type="SMART" id="SM00861">
    <property type="entry name" value="Transket_pyr"/>
    <property type="match status" value="1"/>
</dbReference>
<evidence type="ECO:0000256" key="6">
    <source>
        <dbReference type="ARBA" id="ARBA00022842"/>
    </source>
</evidence>
<dbReference type="EMBL" id="VXLC01000008">
    <property type="protein sequence ID" value="KAA8887072.1"/>
    <property type="molecule type" value="Genomic_DNA"/>
</dbReference>
<dbReference type="GO" id="GO:0008661">
    <property type="term" value="F:1-deoxy-D-xylulose-5-phosphate synthase activity"/>
    <property type="evidence" value="ECO:0007669"/>
    <property type="project" value="UniProtKB-UniRule"/>
</dbReference>
<evidence type="ECO:0000256" key="5">
    <source>
        <dbReference type="ARBA" id="ARBA00022723"/>
    </source>
</evidence>
<dbReference type="EC" id="2.2.1.7" evidence="11"/>
<feature type="binding site" evidence="11">
    <location>
        <position position="177"/>
    </location>
    <ligand>
        <name>Mg(2+)</name>
        <dbReference type="ChEBI" id="CHEBI:18420"/>
    </ligand>
</feature>
<dbReference type="FunFam" id="3.40.50.970:FF:000005">
    <property type="entry name" value="1-deoxy-D-xylulose-5-phosphate synthase"/>
    <property type="match status" value="1"/>
</dbReference>
<dbReference type="SUPFAM" id="SSF52922">
    <property type="entry name" value="TK C-terminal domain-like"/>
    <property type="match status" value="1"/>
</dbReference>
<comment type="similarity">
    <text evidence="2 11">Belongs to the transketolase family. DXPS subfamily.</text>
</comment>
<feature type="binding site" evidence="11">
    <location>
        <begin position="147"/>
        <end position="148"/>
    </location>
    <ligand>
        <name>thiamine diphosphate</name>
        <dbReference type="ChEBI" id="CHEBI:58937"/>
    </ligand>
</feature>
<sequence>MQLLSQIDRPDDLRNLSTGELERLASEIRAFLIDHITSTGGHLGPNLGVVELTLALHRIFDSPQDKIVWDTGHQCYVHKMITGRRRDFPTLRAQGGLSGYPSQQESPHDIVENSHASTSLAYADGLSKAYSLCGEGDRSVVAVIGDGALTGGMAWEALNNIAASDDARRLIIVVNDNGRSYSPTIGGLAKHLAALRTRPTYERLLSAGRELLHQTPIVGGPIYGAMHGMKKGLKDALAPQALFEDLGIKYVGPIDGHDVAELEESLRLAKSFGRPIIVHCVTQKGRGYGPAEQDDEDCFHAIGKLDAVSGKPNSSATSPASWTSAFGAELARLGAERPDIVAITAAMLHPVGLTEFEQSFPERTIDVGIAEQHAVTSAAGLAMGGMHPVVALYATFLNRGFDQLLMDVALHRCGVTFVLDRAGITGSDGPSHNGIWDMSLLQIVPDLRLAAPRDAATLREALRDAVEIEDRPTVVRFPKGSIEREVPALDRLDGIDILHRHARSDVLIVGVGALAGMCVRAAELLAAQGIGATVIDPRWVKPIPEALLTLALPHRMIVTVEDNGRVGGVGSVVAQALRDAHQHKTVHVLGIPQRFIAQGSRAEILAEIGLTETGLYHYISQLLEYPRDVSLSAPGAAVWP</sequence>
<dbReference type="Gene3D" id="3.40.50.970">
    <property type="match status" value="2"/>
</dbReference>
<dbReference type="Pfam" id="PF02780">
    <property type="entry name" value="Transketolase_C"/>
    <property type="match status" value="1"/>
</dbReference>
<keyword evidence="7 11" id="KW-0784">Thiamine biosynthesis</keyword>
<dbReference type="NCBIfam" id="TIGR00204">
    <property type="entry name" value="dxs"/>
    <property type="match status" value="1"/>
</dbReference>
<dbReference type="CDD" id="cd02007">
    <property type="entry name" value="TPP_DXS"/>
    <property type="match status" value="1"/>
</dbReference>
<comment type="catalytic activity">
    <reaction evidence="11">
        <text>D-glyceraldehyde 3-phosphate + pyruvate + H(+) = 1-deoxy-D-xylulose 5-phosphate + CO2</text>
        <dbReference type="Rhea" id="RHEA:12605"/>
        <dbReference type="ChEBI" id="CHEBI:15361"/>
        <dbReference type="ChEBI" id="CHEBI:15378"/>
        <dbReference type="ChEBI" id="CHEBI:16526"/>
        <dbReference type="ChEBI" id="CHEBI:57792"/>
        <dbReference type="ChEBI" id="CHEBI:59776"/>
        <dbReference type="EC" id="2.2.1.7"/>
    </reaction>
</comment>
<organism evidence="13 14">
    <name type="scientific">Nocardia colli</name>
    <dbReference type="NCBI Taxonomy" id="2545717"/>
    <lineage>
        <taxon>Bacteria</taxon>
        <taxon>Bacillati</taxon>
        <taxon>Actinomycetota</taxon>
        <taxon>Actinomycetes</taxon>
        <taxon>Mycobacteriales</taxon>
        <taxon>Nocardiaceae</taxon>
        <taxon>Nocardia</taxon>
    </lineage>
</organism>
<dbReference type="PANTHER" id="PTHR43322:SF5">
    <property type="entry name" value="1-DEOXY-D-XYLULOSE-5-PHOSPHATE SYNTHASE, CHLOROPLASTIC"/>
    <property type="match status" value="1"/>
</dbReference>
<comment type="cofactor">
    <cofactor evidence="11">
        <name>Mg(2+)</name>
        <dbReference type="ChEBI" id="CHEBI:18420"/>
    </cofactor>
    <text evidence="11">Binds 1 Mg(2+) ion per subunit.</text>
</comment>
<dbReference type="InterPro" id="IPR020826">
    <property type="entry name" value="Transketolase_BS"/>
</dbReference>
<dbReference type="HAMAP" id="MF_00315">
    <property type="entry name" value="DXP_synth"/>
    <property type="match status" value="1"/>
</dbReference>
<keyword evidence="6 11" id="KW-0460">Magnesium</keyword>
<dbReference type="GO" id="GO:0005829">
    <property type="term" value="C:cytosol"/>
    <property type="evidence" value="ECO:0007669"/>
    <property type="project" value="TreeGrafter"/>
</dbReference>
<keyword evidence="8 11" id="KW-0786">Thiamine pyrophosphate</keyword>
<evidence type="ECO:0000256" key="9">
    <source>
        <dbReference type="ARBA" id="ARBA00023229"/>
    </source>
</evidence>